<keyword evidence="3" id="KW-1185">Reference proteome</keyword>
<proteinExistence type="predicted"/>
<dbReference type="OrthoDB" id="9796381at2"/>
<dbReference type="SUPFAM" id="SSF55729">
    <property type="entry name" value="Acyl-CoA N-acyltransferases (Nat)"/>
    <property type="match status" value="1"/>
</dbReference>
<sequence>MAIYIRQAKKEDLNTIYSLIQSGKKVLAQEKIPQWQGIYPQKEDILQDIKQGYGYLLIKNGQIVGTATLFQREDSNYQQIYAGAWQKGLGKYATIHRIAIEPNFKGQHLGDYFFSNLISEAYRLGFREVRIDTHEKNKRMQHLILKAGFEYAGIVYMHQDPNDQRKAFQLFLK</sequence>
<comment type="caution">
    <text evidence="2">The sequence shown here is derived from an EMBL/GenBank/DDBJ whole genome shotgun (WGS) entry which is preliminary data.</text>
</comment>
<reference evidence="2 3" key="1">
    <citation type="journal article" date="2015" name="Genome Announc.">
        <title>Expanding the biotechnology potential of lactobacilli through comparative genomics of 213 strains and associated genera.</title>
        <authorList>
            <person name="Sun Z."/>
            <person name="Harris H.M."/>
            <person name="McCann A."/>
            <person name="Guo C."/>
            <person name="Argimon S."/>
            <person name="Zhang W."/>
            <person name="Yang X."/>
            <person name="Jeffery I.B."/>
            <person name="Cooney J.C."/>
            <person name="Kagawa T.F."/>
            <person name="Liu W."/>
            <person name="Song Y."/>
            <person name="Salvetti E."/>
            <person name="Wrobel A."/>
            <person name="Rasinkangas P."/>
            <person name="Parkhill J."/>
            <person name="Rea M.C."/>
            <person name="O'Sullivan O."/>
            <person name="Ritari J."/>
            <person name="Douillard F.P."/>
            <person name="Paul Ross R."/>
            <person name="Yang R."/>
            <person name="Briner A.E."/>
            <person name="Felis G.E."/>
            <person name="de Vos W.M."/>
            <person name="Barrangou R."/>
            <person name="Klaenhammer T.R."/>
            <person name="Caufield P.W."/>
            <person name="Cui Y."/>
            <person name="Zhang H."/>
            <person name="O'Toole P.W."/>
        </authorList>
    </citation>
    <scope>NUCLEOTIDE SEQUENCE [LARGE SCALE GENOMIC DNA]</scope>
    <source>
        <strain evidence="2 3">DSM 20605</strain>
    </source>
</reference>
<organism evidence="2 3">
    <name type="scientific">Liquorilactobacillus vini DSM 20605</name>
    <dbReference type="NCBI Taxonomy" id="1133569"/>
    <lineage>
        <taxon>Bacteria</taxon>
        <taxon>Bacillati</taxon>
        <taxon>Bacillota</taxon>
        <taxon>Bacilli</taxon>
        <taxon>Lactobacillales</taxon>
        <taxon>Lactobacillaceae</taxon>
        <taxon>Liquorilactobacillus</taxon>
    </lineage>
</organism>
<dbReference type="EMBL" id="AYYX01000036">
    <property type="protein sequence ID" value="KRM87699.1"/>
    <property type="molecule type" value="Genomic_DNA"/>
</dbReference>
<dbReference type="GO" id="GO:0016747">
    <property type="term" value="F:acyltransferase activity, transferring groups other than amino-acyl groups"/>
    <property type="evidence" value="ECO:0007669"/>
    <property type="project" value="InterPro"/>
</dbReference>
<dbReference type="Gene3D" id="3.40.630.30">
    <property type="match status" value="1"/>
</dbReference>
<dbReference type="PANTHER" id="PTHR43617">
    <property type="entry name" value="L-AMINO ACID N-ACETYLTRANSFERASE"/>
    <property type="match status" value="1"/>
</dbReference>
<protein>
    <recommendedName>
        <fullName evidence="1">N-acetyltransferase domain-containing protein</fullName>
    </recommendedName>
</protein>
<dbReference type="PANTHER" id="PTHR43617:SF20">
    <property type="entry name" value="N-ALPHA-ACETYLTRANSFERASE RIMI"/>
    <property type="match status" value="1"/>
</dbReference>
<gene>
    <name evidence="2" type="ORF">FD21_GL001278</name>
</gene>
<evidence type="ECO:0000313" key="2">
    <source>
        <dbReference type="EMBL" id="KRM87699.1"/>
    </source>
</evidence>
<dbReference type="PATRIC" id="fig|1133569.4.peg.1411"/>
<dbReference type="InterPro" id="IPR016181">
    <property type="entry name" value="Acyl_CoA_acyltransferase"/>
</dbReference>
<dbReference type="STRING" id="1133569.FD21_GL001278"/>
<dbReference type="PROSITE" id="PS51186">
    <property type="entry name" value="GNAT"/>
    <property type="match status" value="1"/>
</dbReference>
<dbReference type="CDD" id="cd04301">
    <property type="entry name" value="NAT_SF"/>
    <property type="match status" value="1"/>
</dbReference>
<evidence type="ECO:0000313" key="3">
    <source>
        <dbReference type="Proteomes" id="UP000051576"/>
    </source>
</evidence>
<feature type="domain" description="N-acetyltransferase" evidence="1">
    <location>
        <begin position="3"/>
        <end position="173"/>
    </location>
</feature>
<name>A0A0R2CJ24_9LACO</name>
<dbReference type="Proteomes" id="UP000051576">
    <property type="component" value="Unassembled WGS sequence"/>
</dbReference>
<evidence type="ECO:0000259" key="1">
    <source>
        <dbReference type="PROSITE" id="PS51186"/>
    </source>
</evidence>
<dbReference type="InterPro" id="IPR000182">
    <property type="entry name" value="GNAT_dom"/>
</dbReference>
<dbReference type="RefSeq" id="WP_010580623.1">
    <property type="nucleotide sequence ID" value="NZ_AHYZ01000098.1"/>
</dbReference>
<dbReference type="InterPro" id="IPR050276">
    <property type="entry name" value="MshD_Acetyltransferase"/>
</dbReference>
<dbReference type="Pfam" id="PF00583">
    <property type="entry name" value="Acetyltransf_1"/>
    <property type="match status" value="1"/>
</dbReference>
<dbReference type="AlphaFoldDB" id="A0A0R2CJ24"/>
<dbReference type="eggNOG" id="COG1670">
    <property type="taxonomic scope" value="Bacteria"/>
</dbReference>
<accession>A0A0R2CJ24</accession>